<dbReference type="InterPro" id="IPR001138">
    <property type="entry name" value="Zn2Cys6_DnaBD"/>
</dbReference>
<evidence type="ECO:0000256" key="3">
    <source>
        <dbReference type="ARBA" id="ARBA00022833"/>
    </source>
</evidence>
<evidence type="ECO:0000256" key="1">
    <source>
        <dbReference type="ARBA" id="ARBA00004123"/>
    </source>
</evidence>
<accession>A0AA39NQY3</accession>
<dbReference type="SUPFAM" id="SSF57701">
    <property type="entry name" value="Zn2/Cys6 DNA-binding domain"/>
    <property type="match status" value="1"/>
</dbReference>
<organism evidence="9 10">
    <name type="scientific">Armillaria tabescens</name>
    <name type="common">Ringless honey mushroom</name>
    <name type="synonym">Agaricus tabescens</name>
    <dbReference type="NCBI Taxonomy" id="1929756"/>
    <lineage>
        <taxon>Eukaryota</taxon>
        <taxon>Fungi</taxon>
        <taxon>Dikarya</taxon>
        <taxon>Basidiomycota</taxon>
        <taxon>Agaricomycotina</taxon>
        <taxon>Agaricomycetes</taxon>
        <taxon>Agaricomycetidae</taxon>
        <taxon>Agaricales</taxon>
        <taxon>Marasmiineae</taxon>
        <taxon>Physalacriaceae</taxon>
        <taxon>Desarmillaria</taxon>
    </lineage>
</organism>
<evidence type="ECO:0000313" key="9">
    <source>
        <dbReference type="EMBL" id="KAK0470166.1"/>
    </source>
</evidence>
<dbReference type="Gene3D" id="4.10.240.10">
    <property type="entry name" value="Zn(2)-C6 fungal-type DNA-binding domain"/>
    <property type="match status" value="1"/>
</dbReference>
<keyword evidence="5" id="KW-0238">DNA-binding</keyword>
<dbReference type="InterPro" id="IPR036864">
    <property type="entry name" value="Zn2-C6_fun-type_DNA-bd_sf"/>
</dbReference>
<dbReference type="GO" id="GO:0000981">
    <property type="term" value="F:DNA-binding transcription factor activity, RNA polymerase II-specific"/>
    <property type="evidence" value="ECO:0007669"/>
    <property type="project" value="InterPro"/>
</dbReference>
<gene>
    <name evidence="9" type="ORF">EV420DRAFT_1498721</name>
</gene>
<dbReference type="CDD" id="cd00067">
    <property type="entry name" value="GAL4"/>
    <property type="match status" value="1"/>
</dbReference>
<evidence type="ECO:0000256" key="4">
    <source>
        <dbReference type="ARBA" id="ARBA00023015"/>
    </source>
</evidence>
<dbReference type="GO" id="GO:0008270">
    <property type="term" value="F:zinc ion binding"/>
    <property type="evidence" value="ECO:0007669"/>
    <property type="project" value="InterPro"/>
</dbReference>
<keyword evidence="7" id="KW-0539">Nucleus</keyword>
<dbReference type="GO" id="GO:0006351">
    <property type="term" value="P:DNA-templated transcription"/>
    <property type="evidence" value="ECO:0007669"/>
    <property type="project" value="InterPro"/>
</dbReference>
<reference evidence="9" key="1">
    <citation type="submission" date="2023-06" db="EMBL/GenBank/DDBJ databases">
        <authorList>
            <consortium name="Lawrence Berkeley National Laboratory"/>
            <person name="Ahrendt S."/>
            <person name="Sahu N."/>
            <person name="Indic B."/>
            <person name="Wong-Bajracharya J."/>
            <person name="Merenyi Z."/>
            <person name="Ke H.-M."/>
            <person name="Monk M."/>
            <person name="Kocsube S."/>
            <person name="Drula E."/>
            <person name="Lipzen A."/>
            <person name="Balint B."/>
            <person name="Henrissat B."/>
            <person name="Andreopoulos B."/>
            <person name="Martin F.M."/>
            <person name="Harder C.B."/>
            <person name="Rigling D."/>
            <person name="Ford K.L."/>
            <person name="Foster G.D."/>
            <person name="Pangilinan J."/>
            <person name="Papanicolaou A."/>
            <person name="Barry K."/>
            <person name="LaButti K."/>
            <person name="Viragh M."/>
            <person name="Koriabine M."/>
            <person name="Yan M."/>
            <person name="Riley R."/>
            <person name="Champramary S."/>
            <person name="Plett K.L."/>
            <person name="Tsai I.J."/>
            <person name="Slot J."/>
            <person name="Sipos G."/>
            <person name="Plett J."/>
            <person name="Nagy L.G."/>
            <person name="Grigoriev I.V."/>
        </authorList>
    </citation>
    <scope>NUCLEOTIDE SEQUENCE</scope>
    <source>
        <strain evidence="9">CCBAS 213</strain>
    </source>
</reference>
<comment type="caution">
    <text evidence="9">The sequence shown here is derived from an EMBL/GenBank/DDBJ whole genome shotgun (WGS) entry which is preliminary data.</text>
</comment>
<dbReference type="PROSITE" id="PS50048">
    <property type="entry name" value="ZN2_CY6_FUNGAL_2"/>
    <property type="match status" value="1"/>
</dbReference>
<evidence type="ECO:0000256" key="7">
    <source>
        <dbReference type="ARBA" id="ARBA00023242"/>
    </source>
</evidence>
<dbReference type="AlphaFoldDB" id="A0AA39NQY3"/>
<dbReference type="RefSeq" id="XP_060339959.1">
    <property type="nucleotide sequence ID" value="XM_060470972.1"/>
</dbReference>
<dbReference type="GO" id="GO:0005634">
    <property type="term" value="C:nucleus"/>
    <property type="evidence" value="ECO:0007669"/>
    <property type="project" value="UniProtKB-SubCell"/>
</dbReference>
<evidence type="ECO:0000313" key="10">
    <source>
        <dbReference type="Proteomes" id="UP001175211"/>
    </source>
</evidence>
<dbReference type="InterPro" id="IPR007219">
    <property type="entry name" value="XnlR_reg_dom"/>
</dbReference>
<dbReference type="PANTHER" id="PTHR31845">
    <property type="entry name" value="FINGER DOMAIN PROTEIN, PUTATIVE-RELATED"/>
    <property type="match status" value="1"/>
</dbReference>
<keyword evidence="4" id="KW-0805">Transcription regulation</keyword>
<sequence>MQSGESLPSGNTLSASQTRTKRSKVQSCDSCRRCKTRCEILNPKRSPVRCHRCNVLKISCSYESRGEKAPAPEYSSNSSGLNTEPSLQVVYALGVDTRQLEIDRPPDADIASGAGSNGIRPVIWSFVRQNLDWSAPILAMQELARQPSQEQSPVPVIVNSLLLSNILTRVEIEHLLKLFSVNYSPWLNFYLVQDGPTPFLDLVCCTIASRYLDLSTRSVVGPQLQKLTEDTIARVVFNPEMFESEDTIQGLIILSLWAPICGSTKGGSGDGRMLIGMAITMAMNLRLGEAVATAISLRNSRLLGEGDQAALEKALNKARLWMTLSTTESMLCVGTRRTPLTSRSAFDWTIFPIISPSNSSDGRDLRIRLLAEIFDSTEQGLKVQFASRADMETWFNEVTNVLSAMDRLSRLISPLSVVSNHDRFHYHMLFLLLQCCRLLVLYNAIFIARHVTSTARRWFLEIQPYDLNIIPIWSKECFSIGEAIMVSLLQCDKNLLPTTPDVLFTMMAFAGGLIVGAKLLMLDKNGIEFLGCGDALYEQSVRVLGDAAISPDHAAGRCSVLMGAMHASWMERRRGSELEKVYLGAHSQPVGSGLSLGTKAEADRLGDQSANIDMFQDLEFWSTFFGGGMGSESSAFFSQDNSGEMYT</sequence>
<dbReference type="GO" id="GO:0000976">
    <property type="term" value="F:transcription cis-regulatory region binding"/>
    <property type="evidence" value="ECO:0007669"/>
    <property type="project" value="TreeGrafter"/>
</dbReference>
<dbReference type="SMART" id="SM00906">
    <property type="entry name" value="Fungal_trans"/>
    <property type="match status" value="1"/>
</dbReference>
<dbReference type="Proteomes" id="UP001175211">
    <property type="component" value="Unassembled WGS sequence"/>
</dbReference>
<keyword evidence="3" id="KW-0862">Zinc</keyword>
<dbReference type="PROSITE" id="PS00463">
    <property type="entry name" value="ZN2_CY6_FUNGAL_1"/>
    <property type="match status" value="1"/>
</dbReference>
<evidence type="ECO:0000259" key="8">
    <source>
        <dbReference type="PROSITE" id="PS50048"/>
    </source>
</evidence>
<keyword evidence="6" id="KW-0804">Transcription</keyword>
<protein>
    <recommendedName>
        <fullName evidence="8">Zn(2)-C6 fungal-type domain-containing protein</fullName>
    </recommendedName>
</protein>
<keyword evidence="2" id="KW-0479">Metal-binding</keyword>
<dbReference type="InterPro" id="IPR051089">
    <property type="entry name" value="prtT"/>
</dbReference>
<name>A0AA39NQY3_ARMTA</name>
<dbReference type="CDD" id="cd12148">
    <property type="entry name" value="fungal_TF_MHR"/>
    <property type="match status" value="1"/>
</dbReference>
<evidence type="ECO:0000256" key="6">
    <source>
        <dbReference type="ARBA" id="ARBA00023163"/>
    </source>
</evidence>
<evidence type="ECO:0000256" key="5">
    <source>
        <dbReference type="ARBA" id="ARBA00023125"/>
    </source>
</evidence>
<evidence type="ECO:0000256" key="2">
    <source>
        <dbReference type="ARBA" id="ARBA00022723"/>
    </source>
</evidence>
<comment type="subcellular location">
    <subcellularLocation>
        <location evidence="1">Nucleus</location>
    </subcellularLocation>
</comment>
<feature type="domain" description="Zn(2)-C6 fungal-type" evidence="8">
    <location>
        <begin position="27"/>
        <end position="62"/>
    </location>
</feature>
<dbReference type="PANTHER" id="PTHR31845:SF34">
    <property type="entry name" value="TRANSCRIPTIONAL ACTIVATOR OF PROTEASES PRTT"/>
    <property type="match status" value="1"/>
</dbReference>
<dbReference type="GeneID" id="85354520"/>
<keyword evidence="10" id="KW-1185">Reference proteome</keyword>
<proteinExistence type="predicted"/>
<dbReference type="EMBL" id="JAUEPS010000001">
    <property type="protein sequence ID" value="KAK0470166.1"/>
    <property type="molecule type" value="Genomic_DNA"/>
</dbReference>